<keyword evidence="1" id="KW-1133">Transmembrane helix</keyword>
<sequence>MVTLKLGFLGMGKVPGPLVMPLVGLVLGCMGGIVGGVLGGLVDGASGEPAATATPRSVMRKVLPHAAMAGIASGFSGALVGTLLLFIPGVGHKGTATPGRYASRILPRWWPEDTALFGGLKEAAFDLVPVSLAPFSGVAVGLAIGLAFTLVRAAPLRRYAVFLICARGKLPWRLGAFLDWCCAAGLMRLSGTAYQFRHRELQQWLSAHPDQPAPEGS</sequence>
<feature type="transmembrane region" description="Helical" evidence="1">
    <location>
        <begin position="62"/>
        <end position="87"/>
    </location>
</feature>
<evidence type="ECO:0000313" key="3">
    <source>
        <dbReference type="Proteomes" id="UP000287830"/>
    </source>
</evidence>
<dbReference type="AlphaFoldDB" id="A0A7U9KQU3"/>
<evidence type="ECO:0000256" key="1">
    <source>
        <dbReference type="SAM" id="Phobius"/>
    </source>
</evidence>
<comment type="caution">
    <text evidence="2">The sequence shown here is derived from an EMBL/GenBank/DDBJ whole genome shotgun (WGS) entry which is preliminary data.</text>
</comment>
<dbReference type="OrthoDB" id="419058at2"/>
<proteinExistence type="predicted"/>
<dbReference type="RefSeq" id="WP_125043463.1">
    <property type="nucleotide sequence ID" value="NZ_BHZC01000001.1"/>
</dbReference>
<dbReference type="PROSITE" id="PS51257">
    <property type="entry name" value="PROKAR_LIPOPROTEIN"/>
    <property type="match status" value="1"/>
</dbReference>
<keyword evidence="1" id="KW-0812">Transmembrane</keyword>
<evidence type="ECO:0000313" key="2">
    <source>
        <dbReference type="EMBL" id="GCD32898.1"/>
    </source>
</evidence>
<gene>
    <name evidence="2" type="ORF">OEIGOIKO_00616</name>
</gene>
<name>A0A7U9KQU3_9ACTN</name>
<feature type="transmembrane region" description="Helical" evidence="1">
    <location>
        <begin position="20"/>
        <end position="42"/>
    </location>
</feature>
<dbReference type="GeneID" id="95619676"/>
<protein>
    <submittedName>
        <fullName evidence="2">SARP family transcriptional regulator</fullName>
    </submittedName>
</protein>
<dbReference type="Proteomes" id="UP000287830">
    <property type="component" value="Unassembled WGS sequence"/>
</dbReference>
<organism evidence="2 3">
    <name type="scientific">Streptomyces chrestomyceticus JCM 4735</name>
    <dbReference type="NCBI Taxonomy" id="1306181"/>
    <lineage>
        <taxon>Bacteria</taxon>
        <taxon>Bacillati</taxon>
        <taxon>Actinomycetota</taxon>
        <taxon>Actinomycetes</taxon>
        <taxon>Kitasatosporales</taxon>
        <taxon>Streptomycetaceae</taxon>
        <taxon>Streptomyces</taxon>
    </lineage>
</organism>
<feature type="transmembrane region" description="Helical" evidence="1">
    <location>
        <begin position="132"/>
        <end position="151"/>
    </location>
</feature>
<reference evidence="2 3" key="1">
    <citation type="submission" date="2018-11" db="EMBL/GenBank/DDBJ databases">
        <title>Whole genome sequence of Streptomyces chrestomyceticus NBRC 13444(T).</title>
        <authorList>
            <person name="Komaki H."/>
            <person name="Tamura T."/>
        </authorList>
    </citation>
    <scope>NUCLEOTIDE SEQUENCE [LARGE SCALE GENOMIC DNA]</scope>
    <source>
        <strain evidence="2 3">NBRC 13444</strain>
    </source>
</reference>
<dbReference type="EMBL" id="BHZC01000001">
    <property type="protein sequence ID" value="GCD32898.1"/>
    <property type="molecule type" value="Genomic_DNA"/>
</dbReference>
<accession>A0A7U9KQU3</accession>
<keyword evidence="1" id="KW-0472">Membrane</keyword>